<organism evidence="2 3">
    <name type="scientific">Callosobruchus maculatus</name>
    <name type="common">Southern cowpea weevil</name>
    <name type="synonym">Pulse bruchid</name>
    <dbReference type="NCBI Taxonomy" id="64391"/>
    <lineage>
        <taxon>Eukaryota</taxon>
        <taxon>Metazoa</taxon>
        <taxon>Ecdysozoa</taxon>
        <taxon>Arthropoda</taxon>
        <taxon>Hexapoda</taxon>
        <taxon>Insecta</taxon>
        <taxon>Pterygota</taxon>
        <taxon>Neoptera</taxon>
        <taxon>Endopterygota</taxon>
        <taxon>Coleoptera</taxon>
        <taxon>Polyphaga</taxon>
        <taxon>Cucujiformia</taxon>
        <taxon>Chrysomeloidea</taxon>
        <taxon>Chrysomelidae</taxon>
        <taxon>Bruchinae</taxon>
        <taxon>Bruchini</taxon>
        <taxon>Callosobruchus</taxon>
    </lineage>
</organism>
<dbReference type="AlphaFoldDB" id="A0A653DKP3"/>
<gene>
    <name evidence="2" type="ORF">CALMAC_LOCUS18219</name>
</gene>
<protein>
    <submittedName>
        <fullName evidence="2">Uncharacterized protein</fullName>
    </submittedName>
</protein>
<evidence type="ECO:0000313" key="3">
    <source>
        <dbReference type="Proteomes" id="UP000410492"/>
    </source>
</evidence>
<name>A0A653DKP3_CALMS</name>
<keyword evidence="3" id="KW-1185">Reference proteome</keyword>
<feature type="compositionally biased region" description="Basic and acidic residues" evidence="1">
    <location>
        <begin position="1"/>
        <end position="11"/>
    </location>
</feature>
<dbReference type="Proteomes" id="UP000410492">
    <property type="component" value="Unassembled WGS sequence"/>
</dbReference>
<evidence type="ECO:0000256" key="1">
    <source>
        <dbReference type="SAM" id="MobiDB-lite"/>
    </source>
</evidence>
<feature type="non-terminal residue" evidence="2">
    <location>
        <position position="1"/>
    </location>
</feature>
<dbReference type="EMBL" id="CAACVG010012609">
    <property type="protein sequence ID" value="VEN60559.1"/>
    <property type="molecule type" value="Genomic_DNA"/>
</dbReference>
<evidence type="ECO:0000313" key="2">
    <source>
        <dbReference type="EMBL" id="VEN60559.1"/>
    </source>
</evidence>
<feature type="region of interest" description="Disordered" evidence="1">
    <location>
        <begin position="1"/>
        <end position="30"/>
    </location>
</feature>
<accession>A0A653DKP3</accession>
<sequence>SFATRRDDHGPRPRTASTSSLSLPPDGRTLELPWRPDDHVLRKRTTRSAFQLCRGRSCEVIWFLLVG</sequence>
<proteinExistence type="predicted"/>
<reference evidence="2 3" key="1">
    <citation type="submission" date="2019-01" db="EMBL/GenBank/DDBJ databases">
        <authorList>
            <person name="Sayadi A."/>
        </authorList>
    </citation>
    <scope>NUCLEOTIDE SEQUENCE [LARGE SCALE GENOMIC DNA]</scope>
</reference>